<evidence type="ECO:0000313" key="2">
    <source>
        <dbReference type="EMBL" id="CAC5395021.1"/>
    </source>
</evidence>
<organism evidence="2 3">
    <name type="scientific">Mytilus coruscus</name>
    <name type="common">Sea mussel</name>
    <dbReference type="NCBI Taxonomy" id="42192"/>
    <lineage>
        <taxon>Eukaryota</taxon>
        <taxon>Metazoa</taxon>
        <taxon>Spiralia</taxon>
        <taxon>Lophotrochozoa</taxon>
        <taxon>Mollusca</taxon>
        <taxon>Bivalvia</taxon>
        <taxon>Autobranchia</taxon>
        <taxon>Pteriomorphia</taxon>
        <taxon>Mytilida</taxon>
        <taxon>Mytiloidea</taxon>
        <taxon>Mytilidae</taxon>
        <taxon>Mytilinae</taxon>
        <taxon>Mytilus</taxon>
    </lineage>
</organism>
<proteinExistence type="predicted"/>
<keyword evidence="3" id="KW-1185">Reference proteome</keyword>
<reference evidence="2 3" key="1">
    <citation type="submission" date="2020-06" db="EMBL/GenBank/DDBJ databases">
        <authorList>
            <person name="Li R."/>
            <person name="Bekaert M."/>
        </authorList>
    </citation>
    <scope>NUCLEOTIDE SEQUENCE [LARGE SCALE GENOMIC DNA]</scope>
    <source>
        <strain evidence="3">wild</strain>
    </source>
</reference>
<accession>A0A6J8CH55</accession>
<name>A0A6J8CH55_MYTCO</name>
<dbReference type="Proteomes" id="UP000507470">
    <property type="component" value="Unassembled WGS sequence"/>
</dbReference>
<feature type="compositionally biased region" description="Polar residues" evidence="1">
    <location>
        <begin position="128"/>
        <end position="144"/>
    </location>
</feature>
<dbReference type="EMBL" id="CACVKT020005427">
    <property type="protein sequence ID" value="CAC5395021.1"/>
    <property type="molecule type" value="Genomic_DNA"/>
</dbReference>
<protein>
    <submittedName>
        <fullName evidence="2">Uncharacterized protein</fullName>
    </submittedName>
</protein>
<dbReference type="OrthoDB" id="6148087at2759"/>
<feature type="region of interest" description="Disordered" evidence="1">
    <location>
        <begin position="128"/>
        <end position="169"/>
    </location>
</feature>
<sequence length="270" mass="30975">MADDSQQETESFDVLHKLVCRFENAESDNHDKSYNVTDDEDLNEVNELMDEMSEFYNDSEETSTAIEESLAKSVKTSLRSKIPDSKFKEIKSEYKKSRKIRKLKIFKNQRKISVTGFTEKPATSGYNYNRNSAEGYNSNKTGNGKSRFLDKRNSFPNKRGRGGDSSTNQTIVSSTGIGYSGLNSARSALSSFMTINGHDSVGKNNLIYERNIPIKTFTTKIQFYMERVRSTKLLRYTRKEQFDVKADNFEMCFFIVFVDRTKVTVYSFIG</sequence>
<dbReference type="AlphaFoldDB" id="A0A6J8CH55"/>
<evidence type="ECO:0000313" key="3">
    <source>
        <dbReference type="Proteomes" id="UP000507470"/>
    </source>
</evidence>
<gene>
    <name evidence="2" type="ORF">MCOR_29734</name>
</gene>
<evidence type="ECO:0000256" key="1">
    <source>
        <dbReference type="SAM" id="MobiDB-lite"/>
    </source>
</evidence>